<evidence type="ECO:0000256" key="5">
    <source>
        <dbReference type="ARBA" id="ARBA00023136"/>
    </source>
</evidence>
<dbReference type="GO" id="GO:0005789">
    <property type="term" value="C:endoplasmic reticulum membrane"/>
    <property type="evidence" value="ECO:0007669"/>
    <property type="project" value="TreeGrafter"/>
</dbReference>
<comment type="caution">
    <text evidence="8">The sequence shown here is derived from an EMBL/GenBank/DDBJ whole genome shotgun (WGS) entry which is preliminary data.</text>
</comment>
<dbReference type="InterPro" id="IPR011993">
    <property type="entry name" value="PH-like_dom_sf"/>
</dbReference>
<protein>
    <recommendedName>
        <fullName evidence="7">VASt domain-containing protein</fullName>
    </recommendedName>
</protein>
<proteinExistence type="inferred from homology"/>
<dbReference type="Gene3D" id="2.30.29.30">
    <property type="entry name" value="Pleckstrin-homology domain (PH domain)/Phosphotyrosine-binding domain (PTB)"/>
    <property type="match status" value="1"/>
</dbReference>
<dbReference type="SMART" id="SM00568">
    <property type="entry name" value="GRAM"/>
    <property type="match status" value="1"/>
</dbReference>
<evidence type="ECO:0000256" key="1">
    <source>
        <dbReference type="ARBA" id="ARBA00004167"/>
    </source>
</evidence>
<dbReference type="GO" id="GO:0140268">
    <property type="term" value="C:endoplasmic reticulum-plasma membrane contact site"/>
    <property type="evidence" value="ECO:0007669"/>
    <property type="project" value="TreeGrafter"/>
</dbReference>
<evidence type="ECO:0000256" key="6">
    <source>
        <dbReference type="SAM" id="Phobius"/>
    </source>
</evidence>
<dbReference type="Proteomes" id="UP000240830">
    <property type="component" value="Unassembled WGS sequence"/>
</dbReference>
<dbReference type="Pfam" id="PF16016">
    <property type="entry name" value="VASt"/>
    <property type="match status" value="1"/>
</dbReference>
<dbReference type="CDD" id="cd13220">
    <property type="entry name" value="PH-GRAM_GRAMDC"/>
    <property type="match status" value="1"/>
</dbReference>
<evidence type="ECO:0000313" key="8">
    <source>
        <dbReference type="EMBL" id="PJF18841.1"/>
    </source>
</evidence>
<dbReference type="GO" id="GO:0032934">
    <property type="term" value="F:sterol binding"/>
    <property type="evidence" value="ECO:0007669"/>
    <property type="project" value="TreeGrafter"/>
</dbReference>
<dbReference type="InterPro" id="IPR031968">
    <property type="entry name" value="VASt"/>
</dbReference>
<evidence type="ECO:0000256" key="2">
    <source>
        <dbReference type="ARBA" id="ARBA00006582"/>
    </source>
</evidence>
<comment type="similarity">
    <text evidence="2">Belongs to the YSP2 family.</text>
</comment>
<feature type="domain" description="VASt" evidence="7">
    <location>
        <begin position="165"/>
        <end position="332"/>
    </location>
</feature>
<keyword evidence="9" id="KW-1185">Reference proteome</keyword>
<dbReference type="PROSITE" id="PS51778">
    <property type="entry name" value="VAST"/>
    <property type="match status" value="1"/>
</dbReference>
<evidence type="ECO:0000256" key="4">
    <source>
        <dbReference type="ARBA" id="ARBA00022989"/>
    </source>
</evidence>
<dbReference type="PROSITE" id="PS50096">
    <property type="entry name" value="IQ"/>
    <property type="match status" value="1"/>
</dbReference>
<keyword evidence="5 6" id="KW-0472">Membrane</keyword>
<organism evidence="8 9">
    <name type="scientific">Paramicrosporidium saccamoebae</name>
    <dbReference type="NCBI Taxonomy" id="1246581"/>
    <lineage>
        <taxon>Eukaryota</taxon>
        <taxon>Fungi</taxon>
        <taxon>Fungi incertae sedis</taxon>
        <taxon>Cryptomycota</taxon>
        <taxon>Cryptomycota incertae sedis</taxon>
        <taxon>Paramicrosporidium</taxon>
    </lineage>
</organism>
<feature type="transmembrane region" description="Helical" evidence="6">
    <location>
        <begin position="373"/>
        <end position="394"/>
    </location>
</feature>
<dbReference type="InterPro" id="IPR004182">
    <property type="entry name" value="GRAM"/>
</dbReference>
<dbReference type="GO" id="GO:0005886">
    <property type="term" value="C:plasma membrane"/>
    <property type="evidence" value="ECO:0007669"/>
    <property type="project" value="TreeGrafter"/>
</dbReference>
<dbReference type="EMBL" id="MTSL01000101">
    <property type="protein sequence ID" value="PJF18841.1"/>
    <property type="molecule type" value="Genomic_DNA"/>
</dbReference>
<dbReference type="GO" id="GO:0032366">
    <property type="term" value="P:intracellular sterol transport"/>
    <property type="evidence" value="ECO:0007669"/>
    <property type="project" value="TreeGrafter"/>
</dbReference>
<evidence type="ECO:0000256" key="3">
    <source>
        <dbReference type="ARBA" id="ARBA00022692"/>
    </source>
</evidence>
<sequence length="463" mass="52611">MNRFSNVNSQSRSRLAYACALNRDILVQGRMYIGEGHVCFNANILGWVTNVVISFQDIVSIEKRNTALVFPNAIQVSTLHHRYFFASFVFREQAYSRMLSAWKAAIGRKNIELSEDLFSDNVLRSGEDALSVEDATENILGVQNPTDEGLNDTESLSVCGCAIHFPHQTMSKVMAMSIAALRFTLFEPSSSFWTTFFSSVSFQNSTLPDATWENPPNGSEQRVYSVEIPLPQVLGDTLYAKSFVTEKYLLKQPGRRFVVESVIQISGIPGGSCQIHARYCLTARGKTRSHLLVSYEAVPPKSSFFKESFRQSLNAYFSSFFENLVQHLQNQHSLQLDWSDEGVLKRRLSLWRSSSSSKRAHSSFMQVYFDWNAFWRSLLWLSPFVILLVAVICMRTAAKPSSQSFDGNLRIERISSIQDQFRGFLAREQIATKSLGSQVIQIVDQLSKRINQMEPPKLYDEER</sequence>
<comment type="subcellular location">
    <subcellularLocation>
        <location evidence="1">Membrane</location>
        <topology evidence="1">Single-pass membrane protein</topology>
    </subcellularLocation>
</comment>
<keyword evidence="4 6" id="KW-1133">Transmembrane helix</keyword>
<dbReference type="PANTHER" id="PTHR23319">
    <property type="entry name" value="GRAM DOMAIN CONTAINING 1B, ISOFORM E"/>
    <property type="match status" value="1"/>
</dbReference>
<dbReference type="STRING" id="1246581.A0A2H9TM43"/>
<evidence type="ECO:0000259" key="7">
    <source>
        <dbReference type="PROSITE" id="PS51778"/>
    </source>
</evidence>
<keyword evidence="3 6" id="KW-0812">Transmembrane</keyword>
<dbReference type="PANTHER" id="PTHR23319:SF4">
    <property type="entry name" value="GRAM DOMAIN CONTAINING 1B, ISOFORM E"/>
    <property type="match status" value="1"/>
</dbReference>
<dbReference type="Pfam" id="PF02893">
    <property type="entry name" value="GRAM"/>
    <property type="match status" value="1"/>
</dbReference>
<dbReference type="OrthoDB" id="2162691at2759"/>
<accession>A0A2H9TM43</accession>
<dbReference type="AlphaFoldDB" id="A0A2H9TM43"/>
<name>A0A2H9TM43_9FUNG</name>
<dbReference type="GO" id="GO:0120015">
    <property type="term" value="F:sterol transfer activity"/>
    <property type="evidence" value="ECO:0007669"/>
    <property type="project" value="TreeGrafter"/>
</dbReference>
<reference evidence="8 9" key="1">
    <citation type="submission" date="2016-10" db="EMBL/GenBank/DDBJ databases">
        <title>The genome of Paramicrosporidium saccamoebae is the missing link in understanding Cryptomycota and Microsporidia evolution.</title>
        <authorList>
            <person name="Quandt C.A."/>
            <person name="Beaudet D."/>
            <person name="Corsaro D."/>
            <person name="Michel R."/>
            <person name="Corradi N."/>
            <person name="James T."/>
        </authorList>
    </citation>
    <scope>NUCLEOTIDE SEQUENCE [LARGE SCALE GENOMIC DNA]</scope>
    <source>
        <strain evidence="8 9">KSL3</strain>
    </source>
</reference>
<evidence type="ECO:0000313" key="9">
    <source>
        <dbReference type="Proteomes" id="UP000240830"/>
    </source>
</evidence>
<gene>
    <name evidence="8" type="ORF">PSACC_01344</name>
</gene>
<dbReference type="InterPro" id="IPR051482">
    <property type="entry name" value="Cholesterol_transport"/>
</dbReference>